<name>A0ABU0GI59_9CELL</name>
<dbReference type="RefSeq" id="WP_134851829.1">
    <property type="nucleotide sequence ID" value="NZ_JAUSVM010000001.1"/>
</dbReference>
<evidence type="ECO:0000313" key="1">
    <source>
        <dbReference type="EMBL" id="MDQ0424300.1"/>
    </source>
</evidence>
<proteinExistence type="predicted"/>
<keyword evidence="2" id="KW-1185">Reference proteome</keyword>
<evidence type="ECO:0008006" key="3">
    <source>
        <dbReference type="Google" id="ProtNLM"/>
    </source>
</evidence>
<dbReference type="PROSITE" id="PS51257">
    <property type="entry name" value="PROKAR_LIPOPROTEIN"/>
    <property type="match status" value="1"/>
</dbReference>
<organism evidence="1 2">
    <name type="scientific">Cellulomonas iranensis</name>
    <dbReference type="NCBI Taxonomy" id="76862"/>
    <lineage>
        <taxon>Bacteria</taxon>
        <taxon>Bacillati</taxon>
        <taxon>Actinomycetota</taxon>
        <taxon>Actinomycetes</taxon>
        <taxon>Micrococcales</taxon>
        <taxon>Cellulomonadaceae</taxon>
        <taxon>Cellulomonas</taxon>
    </lineage>
</organism>
<protein>
    <recommendedName>
        <fullName evidence="3">Lipoprotein</fullName>
    </recommendedName>
</protein>
<dbReference type="EMBL" id="JAUSVM010000001">
    <property type="protein sequence ID" value="MDQ0424300.1"/>
    <property type="molecule type" value="Genomic_DNA"/>
</dbReference>
<reference evidence="1 2" key="1">
    <citation type="submission" date="2023-07" db="EMBL/GenBank/DDBJ databases">
        <title>Sequencing the genomes of 1000 actinobacteria strains.</title>
        <authorList>
            <person name="Klenk H.-P."/>
        </authorList>
    </citation>
    <scope>NUCLEOTIDE SEQUENCE [LARGE SCALE GENOMIC DNA]</scope>
    <source>
        <strain evidence="1 2">DSM 14785</strain>
    </source>
</reference>
<comment type="caution">
    <text evidence="1">The sequence shown here is derived from an EMBL/GenBank/DDBJ whole genome shotgun (WGS) entry which is preliminary data.</text>
</comment>
<dbReference type="Proteomes" id="UP001240250">
    <property type="component" value="Unassembled WGS sequence"/>
</dbReference>
<accession>A0ABU0GI59</accession>
<evidence type="ECO:0000313" key="2">
    <source>
        <dbReference type="Proteomes" id="UP001240250"/>
    </source>
</evidence>
<gene>
    <name evidence="1" type="ORF">JO380_000681</name>
</gene>
<sequence>MTPTSRIPASVAVIGIGVMWIVAGCSQPADGVGYAQVSDLSDAQMATHFTAAPERIKARLGVTPSGCVTIRMDGVEHVPLWPEGTRVTEDRAEPGAYVVELPGGSTLRTGERVEALGVVDDSALSFDDEDAPVSKVGGVIDFCAPEAVPVAFFDATAIKPLVD</sequence>